<dbReference type="InterPro" id="IPR020904">
    <property type="entry name" value="Sc_DH/Rdtase_CS"/>
</dbReference>
<dbReference type="PRINTS" id="PR00080">
    <property type="entry name" value="SDRFAMILY"/>
</dbReference>
<dbReference type="PROSITE" id="PS00061">
    <property type="entry name" value="ADH_SHORT"/>
    <property type="match status" value="1"/>
</dbReference>
<proteinExistence type="inferred from homology"/>
<dbReference type="PRINTS" id="PR00081">
    <property type="entry name" value="GDHRDH"/>
</dbReference>
<organism evidence="5 6">
    <name type="scientific">Parafrankia colletiae</name>
    <dbReference type="NCBI Taxonomy" id="573497"/>
    <lineage>
        <taxon>Bacteria</taxon>
        <taxon>Bacillati</taxon>
        <taxon>Actinomycetota</taxon>
        <taxon>Actinomycetes</taxon>
        <taxon>Frankiales</taxon>
        <taxon>Frankiaceae</taxon>
        <taxon>Parafrankia</taxon>
    </lineage>
</organism>
<dbReference type="RefSeq" id="WP_071086542.1">
    <property type="nucleotide sequence ID" value="NZ_MBLM01000129.1"/>
</dbReference>
<dbReference type="CDD" id="cd05233">
    <property type="entry name" value="SDR_c"/>
    <property type="match status" value="1"/>
</dbReference>
<dbReference type="PANTHER" id="PTHR43391">
    <property type="entry name" value="RETINOL DEHYDROGENASE-RELATED"/>
    <property type="match status" value="1"/>
</dbReference>
<dbReference type="GO" id="GO:0016491">
    <property type="term" value="F:oxidoreductase activity"/>
    <property type="evidence" value="ECO:0007669"/>
    <property type="project" value="UniProtKB-KW"/>
</dbReference>
<protein>
    <submittedName>
        <fullName evidence="5">Short-chain dehydrogenase</fullName>
    </submittedName>
</protein>
<accession>A0A1S1QK89</accession>
<dbReference type="Proteomes" id="UP000179627">
    <property type="component" value="Unassembled WGS sequence"/>
</dbReference>
<dbReference type="AlphaFoldDB" id="A0A1S1QK89"/>
<comment type="caution">
    <text evidence="5">The sequence shown here is derived from an EMBL/GenBank/DDBJ whole genome shotgun (WGS) entry which is preliminary data.</text>
</comment>
<dbReference type="SUPFAM" id="SSF51735">
    <property type="entry name" value="NAD(P)-binding Rossmann-fold domains"/>
    <property type="match status" value="1"/>
</dbReference>
<dbReference type="OrthoDB" id="210852at2"/>
<feature type="domain" description="Ketoreductase" evidence="4">
    <location>
        <begin position="9"/>
        <end position="189"/>
    </location>
</feature>
<keyword evidence="2" id="KW-0560">Oxidoreductase</keyword>
<keyword evidence="6" id="KW-1185">Reference proteome</keyword>
<evidence type="ECO:0000256" key="3">
    <source>
        <dbReference type="RuleBase" id="RU000363"/>
    </source>
</evidence>
<dbReference type="InterPro" id="IPR057326">
    <property type="entry name" value="KR_dom"/>
</dbReference>
<evidence type="ECO:0000256" key="1">
    <source>
        <dbReference type="ARBA" id="ARBA00006484"/>
    </source>
</evidence>
<dbReference type="Pfam" id="PF00106">
    <property type="entry name" value="adh_short"/>
    <property type="match status" value="1"/>
</dbReference>
<dbReference type="PANTHER" id="PTHR43391:SF26">
    <property type="entry name" value="BLL7251 PROTEIN"/>
    <property type="match status" value="1"/>
</dbReference>
<dbReference type="Gene3D" id="3.40.50.720">
    <property type="entry name" value="NAD(P)-binding Rossmann-like Domain"/>
    <property type="match status" value="1"/>
</dbReference>
<dbReference type="InterPro" id="IPR036291">
    <property type="entry name" value="NAD(P)-bd_dom_sf"/>
</dbReference>
<dbReference type="EMBL" id="MBLM01000129">
    <property type="protein sequence ID" value="OHV34006.1"/>
    <property type="molecule type" value="Genomic_DNA"/>
</dbReference>
<sequence length="288" mass="29927">MDSFDFAGTVAVITGGGSGIGRAAALSFAGRGARVVVSDLVGRRAEAVAAEVRSAGGQAAGIAVDVTRGEDFAALRDTALREFGRVDVVMNNAGVLAMGAPESLPDEAWEKVLDVNLLSIARSNRVFLPLLLKQGSGHVVNTASASGLLAYGFDRLPYVASKHAVVGMSEALALYLGPRGIGVTCVCPSGVMTNISEQITVYGQASSSPRAPAHGIVSAEKVGELTAEAVTQRRFLVLTVPAIQAELVERAADLDAYLNARIAEQDTRIVEQTPPAFHRGAHHPEDAA</sequence>
<evidence type="ECO:0000313" key="6">
    <source>
        <dbReference type="Proteomes" id="UP000179627"/>
    </source>
</evidence>
<dbReference type="FunFam" id="3.40.50.720:FF:000084">
    <property type="entry name" value="Short-chain dehydrogenase reductase"/>
    <property type="match status" value="1"/>
</dbReference>
<evidence type="ECO:0000313" key="5">
    <source>
        <dbReference type="EMBL" id="OHV34006.1"/>
    </source>
</evidence>
<dbReference type="SMART" id="SM00822">
    <property type="entry name" value="PKS_KR"/>
    <property type="match status" value="1"/>
</dbReference>
<reference evidence="6" key="1">
    <citation type="submission" date="2016-07" db="EMBL/GenBank/DDBJ databases">
        <title>Sequence Frankia sp. strain CcI1.17.</title>
        <authorList>
            <person name="Ghodhbane-Gtari F."/>
            <person name="Swanson E."/>
            <person name="Gueddou A."/>
            <person name="Morris K."/>
            <person name="Hezbri K."/>
            <person name="Ktari A."/>
            <person name="Nouioui I."/>
            <person name="Abebe-Akele F."/>
            <person name="Simpson S."/>
            <person name="Thomas K."/>
            <person name="Gtari M."/>
            <person name="Tisa L.S."/>
            <person name="Hurst S."/>
        </authorList>
    </citation>
    <scope>NUCLEOTIDE SEQUENCE [LARGE SCALE GENOMIC DNA]</scope>
    <source>
        <strain evidence="6">Cc1.17</strain>
    </source>
</reference>
<evidence type="ECO:0000256" key="2">
    <source>
        <dbReference type="ARBA" id="ARBA00023002"/>
    </source>
</evidence>
<dbReference type="InterPro" id="IPR002347">
    <property type="entry name" value="SDR_fam"/>
</dbReference>
<evidence type="ECO:0000259" key="4">
    <source>
        <dbReference type="SMART" id="SM00822"/>
    </source>
</evidence>
<name>A0A1S1QK89_9ACTN</name>
<comment type="similarity">
    <text evidence="1 3">Belongs to the short-chain dehydrogenases/reductases (SDR) family.</text>
</comment>
<gene>
    <name evidence="5" type="ORF">CC117_22100</name>
</gene>